<dbReference type="InterPro" id="IPR002156">
    <property type="entry name" value="RNaseH_domain"/>
</dbReference>
<dbReference type="Pfam" id="PF13456">
    <property type="entry name" value="RVT_3"/>
    <property type="match status" value="1"/>
</dbReference>
<accession>A0AAW1I1T4</accession>
<dbReference type="PANTHER" id="PTHR33116">
    <property type="entry name" value="REVERSE TRANSCRIPTASE ZINC-BINDING DOMAIN-CONTAINING PROTEIN-RELATED-RELATED"/>
    <property type="match status" value="1"/>
</dbReference>
<dbReference type="SUPFAM" id="SSF56219">
    <property type="entry name" value="DNase I-like"/>
    <property type="match status" value="1"/>
</dbReference>
<name>A0AAW1I1T4_SAPOF</name>
<evidence type="ECO:0000313" key="4">
    <source>
        <dbReference type="Proteomes" id="UP001443914"/>
    </source>
</evidence>
<dbReference type="PANTHER" id="PTHR33116:SF86">
    <property type="entry name" value="REVERSE TRANSCRIPTASE DOMAIN-CONTAINING PROTEIN"/>
    <property type="match status" value="1"/>
</dbReference>
<dbReference type="GO" id="GO:0004523">
    <property type="term" value="F:RNA-DNA hybrid ribonuclease activity"/>
    <property type="evidence" value="ECO:0007669"/>
    <property type="project" value="InterPro"/>
</dbReference>
<dbReference type="InterPro" id="IPR036691">
    <property type="entry name" value="Endo/exonu/phosph_ase_sf"/>
</dbReference>
<dbReference type="InterPro" id="IPR026960">
    <property type="entry name" value="RVT-Znf"/>
</dbReference>
<organism evidence="3 4">
    <name type="scientific">Saponaria officinalis</name>
    <name type="common">Common soapwort</name>
    <name type="synonym">Lychnis saponaria</name>
    <dbReference type="NCBI Taxonomy" id="3572"/>
    <lineage>
        <taxon>Eukaryota</taxon>
        <taxon>Viridiplantae</taxon>
        <taxon>Streptophyta</taxon>
        <taxon>Embryophyta</taxon>
        <taxon>Tracheophyta</taxon>
        <taxon>Spermatophyta</taxon>
        <taxon>Magnoliopsida</taxon>
        <taxon>eudicotyledons</taxon>
        <taxon>Gunneridae</taxon>
        <taxon>Pentapetalae</taxon>
        <taxon>Caryophyllales</taxon>
        <taxon>Caryophyllaceae</taxon>
        <taxon>Caryophylleae</taxon>
        <taxon>Saponaria</taxon>
    </lineage>
</organism>
<dbReference type="InterPro" id="IPR036397">
    <property type="entry name" value="RNaseH_sf"/>
</dbReference>
<dbReference type="InterPro" id="IPR044730">
    <property type="entry name" value="RNase_H-like_dom_plant"/>
</dbReference>
<keyword evidence="4" id="KW-1185">Reference proteome</keyword>
<gene>
    <name evidence="3" type="ORF">RND81_10G119900</name>
</gene>
<evidence type="ECO:0008006" key="5">
    <source>
        <dbReference type="Google" id="ProtNLM"/>
    </source>
</evidence>
<reference evidence="3" key="1">
    <citation type="submission" date="2024-03" db="EMBL/GenBank/DDBJ databases">
        <title>WGS assembly of Saponaria officinalis var. Norfolk2.</title>
        <authorList>
            <person name="Jenkins J."/>
            <person name="Shu S."/>
            <person name="Grimwood J."/>
            <person name="Barry K."/>
            <person name="Goodstein D."/>
            <person name="Schmutz J."/>
            <person name="Leebens-Mack J."/>
            <person name="Osbourn A."/>
        </authorList>
    </citation>
    <scope>NUCLEOTIDE SEQUENCE [LARGE SCALE GENOMIC DNA]</scope>
    <source>
        <strain evidence="3">JIC</strain>
    </source>
</reference>
<dbReference type="CDD" id="cd06222">
    <property type="entry name" value="RNase_H_like"/>
    <property type="match status" value="1"/>
</dbReference>
<feature type="domain" description="RNase H type-1" evidence="1">
    <location>
        <begin position="912"/>
        <end position="1015"/>
    </location>
</feature>
<sequence length="1041" mass="118628">MKILSWNCQGLGNPLIAGALSDWCWRECPNIVFLMETMICKKHLERIRNRCGFTIGLYIGSRGRSAVKVRKENEEGWWKGIGIYGWPELCNKYKTWDMLRSLCYGDNIPTILFGDFNEILSNNEKEGGAFRNALDDCALHDLGFTGNKFTWQRGKEVGRMIRERLDRAVHNFPICYSDHAALLIMDNPPQKICHKRKNFKFEPFWLSDPECKGIVEQAWGVAGAGRVADRIKMCGQKLSTCRVREKEEELYRWQRKEPSADMLNKCHEITRELEARKCELRDGDKNTGYFHHKAKQRRKKNFIKGLEGEDGRCSNPNGINEALECVDKVVNDEYNKALDANISEEEASGPDGLHAVFYQKHWDIVGDAIVDFNNELNTISVVLIPKCQSPRKIVEYRPISLYNVVYKIISKLMANRAFTPGRSISDNALIAFEIFHAMKRKGEGRVEWCFLERWVERIMRCVSRVTHSFIINGRKAAVAGQIHGARVCRGAILFARANKRECSVLADIISNYERASGQKINYTKSYIIKNVLRVRQVDRHEKYLGIPTIIGRSKKAIFTSLKERIWKKTQGWKEKLLSRAGKEVLINIFLLPEGSVEDIQATMARFWWGSSDSQRKIHWMRWDKLCKPKALGGLVFRDIRTFNIALLAKKLWRLVEKPESLVARARLGYDPSYTWRSIWSSKSVLLEGLKWRAWLPGATSALIPKPKQGANMELKEDDVELVLQLPLSTRLPADIVYWWPRDNGAFSGPQNDESAAQCWRLIWNLNIPPKLSHFAWRVCSNTLAVKANLFRHHITEEASCKTCGNAWEDVWTNSGFEDLLLTTPRDGGIKLIEGFLQQLDNKDKCDFLVRAWAAWTVRNSILFDETPISPRQVLIGFSLFPSIEQTPRLISGDWRPPPEGVIKINTDAAVYGDREGGLGAVYRNDCGARWAPFVAEAAAARFGMEVTICMGLRDIVLESDSLKLVKSIVKKQERQNPSSLIIGDILVLVQSFITFTCLHVKRGANTVAHSVARLCMTVGDQLFCTSDFLSAISELAAIDLI</sequence>
<evidence type="ECO:0000313" key="3">
    <source>
        <dbReference type="EMBL" id="KAK9683154.1"/>
    </source>
</evidence>
<dbReference type="GO" id="GO:0003676">
    <property type="term" value="F:nucleic acid binding"/>
    <property type="evidence" value="ECO:0007669"/>
    <property type="project" value="InterPro"/>
</dbReference>
<feature type="domain" description="Reverse transcriptase zinc-binding" evidence="2">
    <location>
        <begin position="752"/>
        <end position="809"/>
    </location>
</feature>
<dbReference type="Gene3D" id="3.30.420.10">
    <property type="entry name" value="Ribonuclease H-like superfamily/Ribonuclease H"/>
    <property type="match status" value="1"/>
</dbReference>
<evidence type="ECO:0000259" key="2">
    <source>
        <dbReference type="Pfam" id="PF13966"/>
    </source>
</evidence>
<dbReference type="Pfam" id="PF13966">
    <property type="entry name" value="zf-RVT"/>
    <property type="match status" value="1"/>
</dbReference>
<evidence type="ECO:0000259" key="1">
    <source>
        <dbReference type="Pfam" id="PF13456"/>
    </source>
</evidence>
<protein>
    <recommendedName>
        <fullName evidence="5">Reverse transcriptase</fullName>
    </recommendedName>
</protein>
<dbReference type="AlphaFoldDB" id="A0AAW1I1T4"/>
<proteinExistence type="predicted"/>
<dbReference type="Gene3D" id="3.60.10.10">
    <property type="entry name" value="Endonuclease/exonuclease/phosphatase"/>
    <property type="match status" value="1"/>
</dbReference>
<dbReference type="Proteomes" id="UP001443914">
    <property type="component" value="Unassembled WGS sequence"/>
</dbReference>
<comment type="caution">
    <text evidence="3">The sequence shown here is derived from an EMBL/GenBank/DDBJ whole genome shotgun (WGS) entry which is preliminary data.</text>
</comment>
<dbReference type="EMBL" id="JBDFQZ010000010">
    <property type="protein sequence ID" value="KAK9683154.1"/>
    <property type="molecule type" value="Genomic_DNA"/>
</dbReference>